<dbReference type="InterPro" id="IPR043143">
    <property type="entry name" value="Mal/L-sulf/L-lact_DH-like_NADP"/>
</dbReference>
<dbReference type="AlphaFoldDB" id="A0A6G1WHD1"/>
<dbReference type="Proteomes" id="UP001190825">
    <property type="component" value="Unassembled WGS sequence"/>
</dbReference>
<dbReference type="SUPFAM" id="SSF89733">
    <property type="entry name" value="L-sulfolactate dehydrogenase-like"/>
    <property type="match status" value="1"/>
</dbReference>
<gene>
    <name evidence="4" type="ORF">BMJ33_00960</name>
    <name evidence="3" type="ORF">GHJ91_07685</name>
</gene>
<evidence type="ECO:0000313" key="3">
    <source>
        <dbReference type="EMBL" id="MQW69057.1"/>
    </source>
</evidence>
<dbReference type="InterPro" id="IPR036111">
    <property type="entry name" value="Mal/L-sulfo/L-lacto_DH-like_sf"/>
</dbReference>
<keyword evidence="2" id="KW-0560">Oxidoreductase</keyword>
<dbReference type="EMBL" id="NBUC01000007">
    <property type="protein sequence ID" value="PLU09516.1"/>
    <property type="molecule type" value="Genomic_DNA"/>
</dbReference>
<dbReference type="InterPro" id="IPR043144">
    <property type="entry name" value="Mal/L-sulf/L-lact_DH-like_ah"/>
</dbReference>
<evidence type="ECO:0000313" key="5">
    <source>
        <dbReference type="Proteomes" id="UP001190825"/>
    </source>
</evidence>
<comment type="caution">
    <text evidence="3">The sequence shown here is derived from an EMBL/GenBank/DDBJ whole genome shotgun (WGS) entry which is preliminary data.</text>
</comment>
<dbReference type="InterPro" id="IPR003767">
    <property type="entry name" value="Malate/L-lactate_DH-like"/>
</dbReference>
<dbReference type="PANTHER" id="PTHR11091">
    <property type="entry name" value="OXIDOREDUCTASE-RELATED"/>
    <property type="match status" value="1"/>
</dbReference>
<reference evidence="4 5" key="3">
    <citation type="journal article" date="2018" name="FEMS Microbiol. Ecol.">
        <title>Co-invading symbiotic mutualists of Medicago polymorpha retain high ancestral diversity and contain diverse accessory genomes.</title>
        <authorList>
            <person name="Porter S.S."/>
            <person name="Faber-Hammond J.J."/>
            <person name="Friesen M.L."/>
        </authorList>
    </citation>
    <scope>NUCLEOTIDE SEQUENCE [LARGE SCALE GENOMIC DNA]</scope>
    <source>
        <strain evidence="4 5">Str16</strain>
    </source>
</reference>
<evidence type="ECO:0000256" key="1">
    <source>
        <dbReference type="ARBA" id="ARBA00006056"/>
    </source>
</evidence>
<protein>
    <recommendedName>
        <fullName evidence="6">Ldh family oxidoreductase</fullName>
    </recommendedName>
</protein>
<evidence type="ECO:0000313" key="4">
    <source>
        <dbReference type="EMBL" id="PLU09516.1"/>
    </source>
</evidence>
<dbReference type="PANTHER" id="PTHR11091:SF0">
    <property type="entry name" value="MALATE DEHYDROGENASE"/>
    <property type="match status" value="1"/>
</dbReference>
<organism evidence="3">
    <name type="scientific">Sinorhizobium medicae</name>
    <dbReference type="NCBI Taxonomy" id="110321"/>
    <lineage>
        <taxon>Bacteria</taxon>
        <taxon>Pseudomonadati</taxon>
        <taxon>Pseudomonadota</taxon>
        <taxon>Alphaproteobacteria</taxon>
        <taxon>Hyphomicrobiales</taxon>
        <taxon>Rhizobiaceae</taxon>
        <taxon>Sinorhizobium/Ensifer group</taxon>
        <taxon>Sinorhizobium</taxon>
    </lineage>
</organism>
<dbReference type="GO" id="GO:0016491">
    <property type="term" value="F:oxidoreductase activity"/>
    <property type="evidence" value="ECO:0007669"/>
    <property type="project" value="UniProtKB-KW"/>
</dbReference>
<dbReference type="Pfam" id="PF02615">
    <property type="entry name" value="Ldh_2"/>
    <property type="match status" value="1"/>
</dbReference>
<dbReference type="Gene3D" id="1.10.1530.10">
    <property type="match status" value="1"/>
</dbReference>
<proteinExistence type="inferred from homology"/>
<reference evidence="3" key="1">
    <citation type="journal article" date="2013" name="Genome Biol.">
        <title>Comparative genomics of the core and accessory genomes of 48 Sinorhizobium strains comprising five genospecies.</title>
        <authorList>
            <person name="Sugawara M."/>
            <person name="Epstein B."/>
            <person name="Badgley B.D."/>
            <person name="Unno T."/>
            <person name="Xu L."/>
            <person name="Reese J."/>
            <person name="Gyaneshwar P."/>
            <person name="Denny R."/>
            <person name="Mudge J."/>
            <person name="Bharti A.K."/>
            <person name="Farmer A.D."/>
            <person name="May G.D."/>
            <person name="Woodward J.E."/>
            <person name="Medigue C."/>
            <person name="Vallenet D."/>
            <person name="Lajus A."/>
            <person name="Rouy Z."/>
            <person name="Martinez-Vaz B."/>
            <person name="Tiffin P."/>
            <person name="Young N.D."/>
            <person name="Sadowsky M.J."/>
        </authorList>
    </citation>
    <scope>NUCLEOTIDE SEQUENCE</scope>
    <source>
        <strain evidence="3">M1</strain>
    </source>
</reference>
<dbReference type="Gene3D" id="3.30.1370.60">
    <property type="entry name" value="Hypothetical oxidoreductase yiak, domain 2"/>
    <property type="match status" value="1"/>
</dbReference>
<evidence type="ECO:0008006" key="6">
    <source>
        <dbReference type="Google" id="ProtNLM"/>
    </source>
</evidence>
<sequence length="353" mass="38108">MMKIVNVEAVRADIIRLLKATDLREDFAEDMSHIMVESDLMGHRTHGLAMLPTYLDRLGKDLIRKDGDITVVRETASTLSWQAHRLPGAHVVRRAVCALYEKVMSEPVVTASIANCSHIGSLQAYLEEPARRGYLCLMMVTDPGVASVAPFGGRDPVLTSNPIAAAIPTHGDPILIDQCTSLVSNAQVQSADRSKPLPGRWVVDNAGRPTDDPSVLLAEPPGTIMPLGGEDFGYKGFGFGIMVEAFALALSGHGRLTPKQRGAQGVFLQLIDPAAFSGAEAFLAETTDFVRRCKTSRPAEGAKEIRLPGERAMSEKRRQLQGGLEMPDELVERLAALASSRGVKAFADVRLSA</sequence>
<dbReference type="EMBL" id="WISB01000043">
    <property type="protein sequence ID" value="MQW69057.1"/>
    <property type="molecule type" value="Genomic_DNA"/>
</dbReference>
<comment type="similarity">
    <text evidence="1">Belongs to the LDH2/MDH2 oxidoreductase family.</text>
</comment>
<reference evidence="4" key="2">
    <citation type="submission" date="2017-04" db="EMBL/GenBank/DDBJ databases">
        <authorList>
            <person name="Porter S."/>
            <person name="Friesen M.L."/>
            <person name="Faber-Hammond J."/>
        </authorList>
    </citation>
    <scope>NUCLEOTIDE SEQUENCE</scope>
    <source>
        <strain evidence="4">Str16</strain>
    </source>
</reference>
<evidence type="ECO:0000256" key="2">
    <source>
        <dbReference type="ARBA" id="ARBA00023002"/>
    </source>
</evidence>
<name>A0A6G1WHD1_9HYPH</name>
<accession>A0A6G1WHD1</accession>
<keyword evidence="5" id="KW-1185">Reference proteome</keyword>